<dbReference type="InterPro" id="IPR017926">
    <property type="entry name" value="GATASE"/>
</dbReference>
<keyword evidence="6 10" id="KW-0368">Histidine biosynthesis</keyword>
<dbReference type="PIRSF" id="PIRSF000495">
    <property type="entry name" value="Amidotransf_hisH"/>
    <property type="match status" value="1"/>
</dbReference>
<dbReference type="InterPro" id="IPR010139">
    <property type="entry name" value="Imidazole-glycPsynth_HisH"/>
</dbReference>
<feature type="active site" evidence="10 11">
    <location>
        <position position="192"/>
    </location>
</feature>
<evidence type="ECO:0000256" key="3">
    <source>
        <dbReference type="ARBA" id="ARBA00022605"/>
    </source>
</evidence>
<keyword evidence="10" id="KW-0963">Cytoplasm</keyword>
<dbReference type="InterPro" id="IPR029062">
    <property type="entry name" value="Class_I_gatase-like"/>
</dbReference>
<evidence type="ECO:0000259" key="12">
    <source>
        <dbReference type="Pfam" id="PF00117"/>
    </source>
</evidence>
<dbReference type="SUPFAM" id="SSF52317">
    <property type="entry name" value="Class I glutamine amidotransferase-like"/>
    <property type="match status" value="1"/>
</dbReference>
<dbReference type="Gene3D" id="3.40.50.880">
    <property type="match status" value="1"/>
</dbReference>
<comment type="catalytic activity">
    <reaction evidence="9 10">
        <text>L-glutamine + H2O = L-glutamate + NH4(+)</text>
        <dbReference type="Rhea" id="RHEA:15889"/>
        <dbReference type="ChEBI" id="CHEBI:15377"/>
        <dbReference type="ChEBI" id="CHEBI:28938"/>
        <dbReference type="ChEBI" id="CHEBI:29985"/>
        <dbReference type="ChEBI" id="CHEBI:58359"/>
        <dbReference type="EC" id="3.5.1.2"/>
    </reaction>
</comment>
<accession>A0A1F4SQD3</accession>
<dbReference type="EMBL" id="MEUB01000027">
    <property type="protein sequence ID" value="OGC22619.1"/>
    <property type="molecule type" value="Genomic_DNA"/>
</dbReference>
<evidence type="ECO:0000256" key="8">
    <source>
        <dbReference type="ARBA" id="ARBA00047838"/>
    </source>
</evidence>
<protein>
    <recommendedName>
        <fullName evidence="10">Imidazole glycerol phosphate synthase subunit HisH</fullName>
        <ecNumber evidence="10">4.3.2.10</ecNumber>
    </recommendedName>
    <alternativeName>
        <fullName evidence="10">IGP synthase glutaminase subunit</fullName>
        <ecNumber evidence="10">3.5.1.2</ecNumber>
    </alternativeName>
    <alternativeName>
        <fullName evidence="10">IGP synthase subunit HisH</fullName>
    </alternativeName>
    <alternativeName>
        <fullName evidence="10">ImGP synthase subunit HisH</fullName>
        <shortName evidence="10">IGPS subunit HisH</shortName>
    </alternativeName>
</protein>
<sequence>MLKPQVGIIDYDMGNMFSVLRACEQVDLLPVLISNKKDMNICDAVILPGVGAFAKAMENLKKLDLICGIRDFIASDKPFMGICLGMQLLFSESEEFGKHKGLDIIKGVVKRFSPKNERNNIVKVPQVGWNKLNFNGKFSIFNDIKDGEYMYFVHSYYVVPENKKDIATTTNYADIDFCSSVVSGNVMAFQFHPEKSAGKGLQIYRNFAEIIERG</sequence>
<dbReference type="PROSITE" id="PS51273">
    <property type="entry name" value="GATASE_TYPE_1"/>
    <property type="match status" value="1"/>
</dbReference>
<dbReference type="Pfam" id="PF00117">
    <property type="entry name" value="GATase"/>
    <property type="match status" value="1"/>
</dbReference>
<evidence type="ECO:0000256" key="7">
    <source>
        <dbReference type="ARBA" id="ARBA00023239"/>
    </source>
</evidence>
<dbReference type="STRING" id="1802579.A2310_07640"/>
<comment type="subunit">
    <text evidence="2 10">Heterodimer of HisH and HisF.</text>
</comment>
<comment type="pathway">
    <text evidence="1 10">Amino-acid biosynthesis; L-histidine biosynthesis; L-histidine from 5-phospho-alpha-D-ribose 1-diphosphate: step 5/9.</text>
</comment>
<keyword evidence="3 10" id="KW-0028">Amino-acid biosynthesis</keyword>
<dbReference type="GO" id="GO:0004359">
    <property type="term" value="F:glutaminase activity"/>
    <property type="evidence" value="ECO:0007669"/>
    <property type="project" value="UniProtKB-EC"/>
</dbReference>
<evidence type="ECO:0000256" key="2">
    <source>
        <dbReference type="ARBA" id="ARBA00011152"/>
    </source>
</evidence>
<evidence type="ECO:0000256" key="6">
    <source>
        <dbReference type="ARBA" id="ARBA00023102"/>
    </source>
</evidence>
<keyword evidence="7 10" id="KW-0456">Lyase</keyword>
<dbReference type="PANTHER" id="PTHR42701:SF1">
    <property type="entry name" value="IMIDAZOLE GLYCEROL PHOSPHATE SYNTHASE SUBUNIT HISH"/>
    <property type="match status" value="1"/>
</dbReference>
<dbReference type="NCBIfam" id="TIGR01855">
    <property type="entry name" value="IMP_synth_hisH"/>
    <property type="match status" value="1"/>
</dbReference>
<evidence type="ECO:0000313" key="13">
    <source>
        <dbReference type="EMBL" id="OGC22619.1"/>
    </source>
</evidence>
<dbReference type="GO" id="GO:0016829">
    <property type="term" value="F:lyase activity"/>
    <property type="evidence" value="ECO:0007669"/>
    <property type="project" value="UniProtKB-KW"/>
</dbReference>
<comment type="function">
    <text evidence="10">IGPS catalyzes the conversion of PRFAR and glutamine to IGP, AICAR and glutamate. The HisH subunit catalyzes the hydrolysis of glutamine to glutamate and ammonia as part of the synthesis of IGP and AICAR. The resulting ammonia molecule is channeled to the active site of HisF.</text>
</comment>
<evidence type="ECO:0000256" key="10">
    <source>
        <dbReference type="HAMAP-Rule" id="MF_00278"/>
    </source>
</evidence>
<keyword evidence="5 10" id="KW-0315">Glutamine amidotransferase</keyword>
<dbReference type="AlphaFoldDB" id="A0A1F4SQD3"/>
<evidence type="ECO:0000256" key="9">
    <source>
        <dbReference type="ARBA" id="ARBA00049534"/>
    </source>
</evidence>
<comment type="subcellular location">
    <subcellularLocation>
        <location evidence="10">Cytoplasm</location>
    </subcellularLocation>
</comment>
<evidence type="ECO:0000256" key="5">
    <source>
        <dbReference type="ARBA" id="ARBA00022962"/>
    </source>
</evidence>
<feature type="active site" evidence="10 11">
    <location>
        <position position="194"/>
    </location>
</feature>
<dbReference type="UniPathway" id="UPA00031">
    <property type="reaction ID" value="UER00010"/>
</dbReference>
<dbReference type="Proteomes" id="UP000178417">
    <property type="component" value="Unassembled WGS sequence"/>
</dbReference>
<dbReference type="PANTHER" id="PTHR42701">
    <property type="entry name" value="IMIDAZOLE GLYCEROL PHOSPHATE SYNTHASE SUBUNIT HISH"/>
    <property type="match status" value="1"/>
</dbReference>
<keyword evidence="4 10" id="KW-0378">Hydrolase</keyword>
<comment type="catalytic activity">
    <reaction evidence="8 10">
        <text>5-[(5-phospho-1-deoxy-D-ribulos-1-ylimino)methylamino]-1-(5-phospho-beta-D-ribosyl)imidazole-4-carboxamide + L-glutamine = D-erythro-1-(imidazol-4-yl)glycerol 3-phosphate + 5-amino-1-(5-phospho-beta-D-ribosyl)imidazole-4-carboxamide + L-glutamate + H(+)</text>
        <dbReference type="Rhea" id="RHEA:24793"/>
        <dbReference type="ChEBI" id="CHEBI:15378"/>
        <dbReference type="ChEBI" id="CHEBI:29985"/>
        <dbReference type="ChEBI" id="CHEBI:58278"/>
        <dbReference type="ChEBI" id="CHEBI:58359"/>
        <dbReference type="ChEBI" id="CHEBI:58475"/>
        <dbReference type="ChEBI" id="CHEBI:58525"/>
        <dbReference type="EC" id="4.3.2.10"/>
    </reaction>
</comment>
<feature type="domain" description="Glutamine amidotransferase" evidence="12">
    <location>
        <begin position="25"/>
        <end position="207"/>
    </location>
</feature>
<comment type="caution">
    <text evidence="13">The sequence shown here is derived from an EMBL/GenBank/DDBJ whole genome shotgun (WGS) entry which is preliminary data.</text>
</comment>
<reference evidence="13 14" key="1">
    <citation type="journal article" date="2016" name="Nat. Commun.">
        <title>Thousands of microbial genomes shed light on interconnected biogeochemical processes in an aquifer system.</title>
        <authorList>
            <person name="Anantharaman K."/>
            <person name="Brown C.T."/>
            <person name="Hug L.A."/>
            <person name="Sharon I."/>
            <person name="Castelle C.J."/>
            <person name="Probst A.J."/>
            <person name="Thomas B.C."/>
            <person name="Singh A."/>
            <person name="Wilkins M.J."/>
            <person name="Karaoz U."/>
            <person name="Brodie E.L."/>
            <person name="Williams K.H."/>
            <person name="Hubbard S.S."/>
            <person name="Banfield J.F."/>
        </authorList>
    </citation>
    <scope>NUCLEOTIDE SEQUENCE [LARGE SCALE GENOMIC DNA]</scope>
</reference>
<dbReference type="CDD" id="cd01748">
    <property type="entry name" value="GATase1_IGP_Synthase"/>
    <property type="match status" value="1"/>
</dbReference>
<organism evidence="13 14">
    <name type="scientific">candidate division WOR-1 bacterium RIFOXYB2_FULL_37_13</name>
    <dbReference type="NCBI Taxonomy" id="1802579"/>
    <lineage>
        <taxon>Bacteria</taxon>
        <taxon>Bacillati</taxon>
        <taxon>Saganbacteria</taxon>
    </lineage>
</organism>
<gene>
    <name evidence="10" type="primary">hisH</name>
    <name evidence="13" type="ORF">A2310_07640</name>
</gene>
<evidence type="ECO:0000256" key="1">
    <source>
        <dbReference type="ARBA" id="ARBA00005091"/>
    </source>
</evidence>
<evidence type="ECO:0000256" key="11">
    <source>
        <dbReference type="PIRSR" id="PIRSR000495-1"/>
    </source>
</evidence>
<dbReference type="GO" id="GO:0000105">
    <property type="term" value="P:L-histidine biosynthetic process"/>
    <property type="evidence" value="ECO:0007669"/>
    <property type="project" value="UniProtKB-UniRule"/>
</dbReference>
<dbReference type="EC" id="3.5.1.2" evidence="10"/>
<feature type="active site" description="Nucleophile" evidence="10 11">
    <location>
        <position position="83"/>
    </location>
</feature>
<dbReference type="HAMAP" id="MF_00278">
    <property type="entry name" value="HisH"/>
    <property type="match status" value="1"/>
</dbReference>
<evidence type="ECO:0000256" key="4">
    <source>
        <dbReference type="ARBA" id="ARBA00022801"/>
    </source>
</evidence>
<dbReference type="GO" id="GO:0000107">
    <property type="term" value="F:imidazoleglycerol-phosphate synthase activity"/>
    <property type="evidence" value="ECO:0007669"/>
    <property type="project" value="UniProtKB-UniRule"/>
</dbReference>
<dbReference type="GO" id="GO:0005737">
    <property type="term" value="C:cytoplasm"/>
    <property type="evidence" value="ECO:0007669"/>
    <property type="project" value="UniProtKB-SubCell"/>
</dbReference>
<keyword evidence="13" id="KW-0808">Transferase</keyword>
<proteinExistence type="inferred from homology"/>
<name>A0A1F4SQD3_UNCSA</name>
<dbReference type="EC" id="4.3.2.10" evidence="10"/>
<evidence type="ECO:0000313" key="14">
    <source>
        <dbReference type="Proteomes" id="UP000178417"/>
    </source>
</evidence>